<dbReference type="NCBIfam" id="NF007020">
    <property type="entry name" value="PRK09485.1"/>
    <property type="match status" value="1"/>
</dbReference>
<comment type="pathway">
    <text evidence="5">Amino-acid biosynthesis; L-methionine biosynthesis via de novo pathway.</text>
</comment>
<evidence type="ECO:0000313" key="9">
    <source>
        <dbReference type="EMBL" id="OZC08424.1"/>
    </source>
</evidence>
<organism evidence="9 10">
    <name type="scientific">Onchocerca flexuosa</name>
    <dbReference type="NCBI Taxonomy" id="387005"/>
    <lineage>
        <taxon>Eukaryota</taxon>
        <taxon>Metazoa</taxon>
        <taxon>Ecdysozoa</taxon>
        <taxon>Nematoda</taxon>
        <taxon>Chromadorea</taxon>
        <taxon>Rhabditida</taxon>
        <taxon>Spirurina</taxon>
        <taxon>Spiruromorpha</taxon>
        <taxon>Filarioidea</taxon>
        <taxon>Onchocercidae</taxon>
        <taxon>Onchocerca</taxon>
    </lineage>
</organism>
<dbReference type="GO" id="GO:0008898">
    <property type="term" value="F:S-adenosylmethionine-homocysteine S-methyltransferase activity"/>
    <property type="evidence" value="ECO:0007669"/>
    <property type="project" value="TreeGrafter"/>
</dbReference>
<reference evidence="9 10" key="1">
    <citation type="submission" date="2015-12" db="EMBL/GenBank/DDBJ databases">
        <title>Draft genome of the nematode, Onchocerca flexuosa.</title>
        <authorList>
            <person name="Mitreva M."/>
        </authorList>
    </citation>
    <scope>NUCLEOTIDE SEQUENCE [LARGE SCALE GENOMIC DNA]</scope>
    <source>
        <strain evidence="9">Red Deer</strain>
    </source>
</reference>
<proteinExistence type="predicted"/>
<dbReference type="InterPro" id="IPR036589">
    <property type="entry name" value="HCY_dom_sf"/>
</dbReference>
<keyword evidence="4 6" id="KW-0862">Zinc</keyword>
<keyword evidence="7" id="KW-1133">Transmembrane helix</keyword>
<dbReference type="AlphaFoldDB" id="A0A238BTW2"/>
<evidence type="ECO:0000256" key="6">
    <source>
        <dbReference type="PROSITE-ProRule" id="PRU00333"/>
    </source>
</evidence>
<dbReference type="GO" id="GO:0009086">
    <property type="term" value="P:methionine biosynthetic process"/>
    <property type="evidence" value="ECO:0007669"/>
    <property type="project" value="TreeGrafter"/>
</dbReference>
<keyword evidence="7" id="KW-0472">Membrane</keyword>
<keyword evidence="2 6" id="KW-0808">Transferase</keyword>
<feature type="domain" description="Hcy-binding" evidence="8">
    <location>
        <begin position="30"/>
        <end position="354"/>
    </location>
</feature>
<evidence type="ECO:0000313" key="10">
    <source>
        <dbReference type="Proteomes" id="UP000242913"/>
    </source>
</evidence>
<evidence type="ECO:0000256" key="4">
    <source>
        <dbReference type="ARBA" id="ARBA00022833"/>
    </source>
</evidence>
<dbReference type="Proteomes" id="UP000242913">
    <property type="component" value="Unassembled WGS sequence"/>
</dbReference>
<evidence type="ECO:0000256" key="7">
    <source>
        <dbReference type="SAM" id="Phobius"/>
    </source>
</evidence>
<evidence type="ECO:0000256" key="3">
    <source>
        <dbReference type="ARBA" id="ARBA00022723"/>
    </source>
</evidence>
<feature type="binding site" evidence="6">
    <location>
        <position position="262"/>
    </location>
    <ligand>
        <name>Zn(2+)</name>
        <dbReference type="ChEBI" id="CHEBI:29105"/>
    </ligand>
</feature>
<dbReference type="InterPro" id="IPR051486">
    <property type="entry name" value="Hcy_S-methyltransferase"/>
</dbReference>
<keyword evidence="1 6" id="KW-0489">Methyltransferase</keyword>
<dbReference type="PANTHER" id="PTHR46015:SF1">
    <property type="entry name" value="HOMOCYSTEINE S-METHYLTRANSFERASE-LIKE ISOFORM 1"/>
    <property type="match status" value="1"/>
</dbReference>
<sequence length="390" mass="43898">MKIPWGYSIFVSSLLLLRTAFICRRNFYAKRMDTHFIQEKIQVLDGGFGTELQTAGYNIQNNSLWSAAALFDKPELIFQIHKRFIEAGSDIILTNTYQACISTMMNSRGMTKAAAESSLKMLSFLKQKLVSLAEQAVEEHSGQKKVKIAGSVGPYGVFLNNGSEYNGNYVDELEEQVMVDYHMQQTIPLLQAGLKVIAYETVPSCIEAMAILKAADAIDHSYNFWISFSCKDNEQTCHNESFYKCIEKISYHPKILGIGINCTSPNYITPLLQSASTSVSSLPFIVYPNSGEIYESDTKKLFFFFFIIYVRWRNGKCTFPNIEQLMEWKDLGVKVVGGCCRVGAEKIKELSILSQYGNKSYRGEFEMTHESLPHHATIPPSLCSVAPVLS</sequence>
<dbReference type="GO" id="GO:0032259">
    <property type="term" value="P:methylation"/>
    <property type="evidence" value="ECO:0007669"/>
    <property type="project" value="UniProtKB-KW"/>
</dbReference>
<dbReference type="Pfam" id="PF02574">
    <property type="entry name" value="S-methyl_trans"/>
    <property type="match status" value="1"/>
</dbReference>
<comment type="cofactor">
    <cofactor evidence="6">
        <name>Zn(2+)</name>
        <dbReference type="ChEBI" id="CHEBI:29105"/>
    </cofactor>
</comment>
<feature type="binding site" evidence="6">
    <location>
        <position position="339"/>
    </location>
    <ligand>
        <name>Zn(2+)</name>
        <dbReference type="ChEBI" id="CHEBI:29105"/>
    </ligand>
</feature>
<dbReference type="GO" id="GO:0046872">
    <property type="term" value="F:metal ion binding"/>
    <property type="evidence" value="ECO:0007669"/>
    <property type="project" value="UniProtKB-KW"/>
</dbReference>
<keyword evidence="10" id="KW-1185">Reference proteome</keyword>
<accession>A0A238BTW2</accession>
<feature type="binding site" evidence="6">
    <location>
        <position position="340"/>
    </location>
    <ligand>
        <name>Zn(2+)</name>
        <dbReference type="ChEBI" id="CHEBI:29105"/>
    </ligand>
</feature>
<keyword evidence="3 6" id="KW-0479">Metal-binding</keyword>
<keyword evidence="7" id="KW-0812">Transmembrane</keyword>
<gene>
    <name evidence="9" type="ORF">X798_04624</name>
</gene>
<evidence type="ECO:0000256" key="2">
    <source>
        <dbReference type="ARBA" id="ARBA00022679"/>
    </source>
</evidence>
<dbReference type="Gene3D" id="3.20.20.330">
    <property type="entry name" value="Homocysteine-binding-like domain"/>
    <property type="match status" value="1"/>
</dbReference>
<dbReference type="OrthoDB" id="261426at2759"/>
<name>A0A238BTW2_9BILA</name>
<dbReference type="InterPro" id="IPR003726">
    <property type="entry name" value="HCY_dom"/>
</dbReference>
<dbReference type="EMBL" id="KZ270009">
    <property type="protein sequence ID" value="OZC08424.1"/>
    <property type="molecule type" value="Genomic_DNA"/>
</dbReference>
<feature type="transmembrane region" description="Helical" evidence="7">
    <location>
        <begin position="6"/>
        <end position="23"/>
    </location>
</feature>
<dbReference type="GO" id="GO:0033528">
    <property type="term" value="P:S-methylmethionine cycle"/>
    <property type="evidence" value="ECO:0007669"/>
    <property type="project" value="TreeGrafter"/>
</dbReference>
<evidence type="ECO:0000256" key="5">
    <source>
        <dbReference type="ARBA" id="ARBA00034478"/>
    </source>
</evidence>
<dbReference type="SUPFAM" id="SSF82282">
    <property type="entry name" value="Homocysteine S-methyltransferase"/>
    <property type="match status" value="1"/>
</dbReference>
<dbReference type="PROSITE" id="PS50970">
    <property type="entry name" value="HCY"/>
    <property type="match status" value="1"/>
</dbReference>
<protein>
    <submittedName>
        <fullName evidence="9">Homocysteine S-methyltransferase</fullName>
    </submittedName>
</protein>
<evidence type="ECO:0000256" key="1">
    <source>
        <dbReference type="ARBA" id="ARBA00022603"/>
    </source>
</evidence>
<dbReference type="PANTHER" id="PTHR46015">
    <property type="entry name" value="ZGC:172121"/>
    <property type="match status" value="1"/>
</dbReference>
<evidence type="ECO:0000259" key="8">
    <source>
        <dbReference type="PROSITE" id="PS50970"/>
    </source>
</evidence>